<keyword evidence="1" id="KW-0175">Coiled coil</keyword>
<protein>
    <submittedName>
        <fullName evidence="2">Uncharacterized protein</fullName>
    </submittedName>
</protein>
<proteinExistence type="predicted"/>
<feature type="coiled-coil region" evidence="1">
    <location>
        <begin position="77"/>
        <end position="104"/>
    </location>
</feature>
<name>A0A482X5J5_LAOST</name>
<accession>A0A482X5J5</accession>
<dbReference type="InParanoid" id="A0A482X5J5"/>
<gene>
    <name evidence="2" type="ORF">LSTR_LSTR015349</name>
</gene>
<organism evidence="2 3">
    <name type="scientific">Laodelphax striatellus</name>
    <name type="common">Small brown planthopper</name>
    <name type="synonym">Delphax striatella</name>
    <dbReference type="NCBI Taxonomy" id="195883"/>
    <lineage>
        <taxon>Eukaryota</taxon>
        <taxon>Metazoa</taxon>
        <taxon>Ecdysozoa</taxon>
        <taxon>Arthropoda</taxon>
        <taxon>Hexapoda</taxon>
        <taxon>Insecta</taxon>
        <taxon>Pterygota</taxon>
        <taxon>Neoptera</taxon>
        <taxon>Paraneoptera</taxon>
        <taxon>Hemiptera</taxon>
        <taxon>Auchenorrhyncha</taxon>
        <taxon>Fulgoroidea</taxon>
        <taxon>Delphacidae</taxon>
        <taxon>Criomorphinae</taxon>
        <taxon>Laodelphax</taxon>
    </lineage>
</organism>
<reference evidence="2 3" key="1">
    <citation type="journal article" date="2017" name="Gigascience">
        <title>Genome sequence of the small brown planthopper, Laodelphax striatellus.</title>
        <authorList>
            <person name="Zhu J."/>
            <person name="Jiang F."/>
            <person name="Wang X."/>
            <person name="Yang P."/>
            <person name="Bao Y."/>
            <person name="Zhao W."/>
            <person name="Wang W."/>
            <person name="Lu H."/>
            <person name="Wang Q."/>
            <person name="Cui N."/>
            <person name="Li J."/>
            <person name="Chen X."/>
            <person name="Luo L."/>
            <person name="Yu J."/>
            <person name="Kang L."/>
            <person name="Cui F."/>
        </authorList>
    </citation>
    <scope>NUCLEOTIDE SEQUENCE [LARGE SCALE GENOMIC DNA]</scope>
    <source>
        <strain evidence="2">Lst14</strain>
    </source>
</reference>
<comment type="caution">
    <text evidence="2">The sequence shown here is derived from an EMBL/GenBank/DDBJ whole genome shotgun (WGS) entry which is preliminary data.</text>
</comment>
<evidence type="ECO:0000313" key="2">
    <source>
        <dbReference type="EMBL" id="RZF41165.1"/>
    </source>
</evidence>
<dbReference type="Pfam" id="PF10168">
    <property type="entry name" value="Nup88"/>
    <property type="match status" value="1"/>
</dbReference>
<evidence type="ECO:0000313" key="3">
    <source>
        <dbReference type="Proteomes" id="UP000291343"/>
    </source>
</evidence>
<dbReference type="AlphaFoldDB" id="A0A482X5J5"/>
<dbReference type="SMR" id="A0A482X5J5"/>
<dbReference type="InterPro" id="IPR019321">
    <property type="entry name" value="Nucleoporin_Nup88"/>
</dbReference>
<sequence length="216" mass="25054">MENISLENISEFLTIDNERIQSFLSEKEGSPKNVLQVLSELTNYFREIVNRHKYIGQVIESKKKVIALREKDQSETVQKLLSQQADIEESNKQLQEKMDIIKNTQYDLFARASDVSELVYNLEDEDKVNMHKKLCQSLNVMQNKVDLLQKNLDMLKVKQNTTESLMNAKQIKSKSNTLVLNDKQLDAIYSNFGMFGENITVLMDDVNSLEKELRDL</sequence>
<evidence type="ECO:0000256" key="1">
    <source>
        <dbReference type="SAM" id="Coils"/>
    </source>
</evidence>
<keyword evidence="3" id="KW-1185">Reference proteome</keyword>
<dbReference type="EMBL" id="QKKF02017125">
    <property type="protein sequence ID" value="RZF41165.1"/>
    <property type="molecule type" value="Genomic_DNA"/>
</dbReference>
<dbReference type="Proteomes" id="UP000291343">
    <property type="component" value="Unassembled WGS sequence"/>
</dbReference>